<evidence type="ECO:0000259" key="5">
    <source>
        <dbReference type="PROSITE" id="PS51096"/>
    </source>
</evidence>
<keyword evidence="3" id="KW-0067">ATP-binding</keyword>
<dbReference type="GO" id="GO:0005524">
    <property type="term" value="F:ATP binding"/>
    <property type="evidence" value="ECO:0007669"/>
    <property type="project" value="UniProtKB-KW"/>
</dbReference>
<dbReference type="KEGG" id="aarg:Aargi30884_21230"/>
<dbReference type="InterPro" id="IPR025943">
    <property type="entry name" value="Sigma_54_int_dom_ATP-bd_2"/>
</dbReference>
<dbReference type="GO" id="GO:0006355">
    <property type="term" value="P:regulation of DNA-templated transcription"/>
    <property type="evidence" value="ECO:0007669"/>
    <property type="project" value="InterPro"/>
</dbReference>
<dbReference type="GO" id="GO:0009401">
    <property type="term" value="P:phosphoenolpyruvate-dependent sugar phosphotransferase system"/>
    <property type="evidence" value="ECO:0007669"/>
    <property type="project" value="InterPro"/>
</dbReference>
<dbReference type="Pfam" id="PF00158">
    <property type="entry name" value="Sigma54_activat"/>
    <property type="match status" value="1"/>
</dbReference>
<protein>
    <submittedName>
        <fullName evidence="6">Uncharacterized protein</fullName>
    </submittedName>
</protein>
<dbReference type="InterPro" id="IPR036662">
    <property type="entry name" value="PTS_EIIA_man-typ_sf"/>
</dbReference>
<organism evidence="6 7">
    <name type="scientific">Amedibacterium intestinale</name>
    <dbReference type="NCBI Taxonomy" id="2583452"/>
    <lineage>
        <taxon>Bacteria</taxon>
        <taxon>Bacillati</taxon>
        <taxon>Bacillota</taxon>
        <taxon>Erysipelotrichia</taxon>
        <taxon>Erysipelotrichales</taxon>
        <taxon>Erysipelotrichaceae</taxon>
        <taxon>Amedibacterium</taxon>
    </lineage>
</organism>
<accession>A0A6N4TJL0</accession>
<evidence type="ECO:0000256" key="2">
    <source>
        <dbReference type="ARBA" id="ARBA00022741"/>
    </source>
</evidence>
<dbReference type="Gene3D" id="3.40.50.300">
    <property type="entry name" value="P-loop containing nucleotide triphosphate hydrolases"/>
    <property type="match status" value="1"/>
</dbReference>
<dbReference type="PROSITE" id="PS00676">
    <property type="entry name" value="SIGMA54_INTERACT_2"/>
    <property type="match status" value="1"/>
</dbReference>
<dbReference type="PANTHER" id="PTHR32071">
    <property type="entry name" value="TRANSCRIPTIONAL REGULATORY PROTEIN"/>
    <property type="match status" value="1"/>
</dbReference>
<dbReference type="EMBL" id="AP019695">
    <property type="protein sequence ID" value="BBK23220.1"/>
    <property type="molecule type" value="Genomic_DNA"/>
</dbReference>
<keyword evidence="2" id="KW-0547">Nucleotide-binding</keyword>
<feature type="domain" description="PTS EIIA type-4" evidence="5">
    <location>
        <begin position="554"/>
        <end position="680"/>
    </location>
</feature>
<dbReference type="RefSeq" id="WP_163052240.1">
    <property type="nucleotide sequence ID" value="NZ_AP019695.1"/>
</dbReference>
<dbReference type="PANTHER" id="PTHR32071:SF38">
    <property type="entry name" value="PSP OPERON TRANSCRIPTIONAL ACTIVATOR"/>
    <property type="match status" value="1"/>
</dbReference>
<dbReference type="GO" id="GO:0016020">
    <property type="term" value="C:membrane"/>
    <property type="evidence" value="ECO:0007669"/>
    <property type="project" value="InterPro"/>
</dbReference>
<dbReference type="SUPFAM" id="SSF53062">
    <property type="entry name" value="PTS system fructose IIA component-like"/>
    <property type="match status" value="1"/>
</dbReference>
<evidence type="ECO:0000313" key="6">
    <source>
        <dbReference type="EMBL" id="BBK23220.1"/>
    </source>
</evidence>
<dbReference type="Gene3D" id="3.40.50.510">
    <property type="entry name" value="Phosphotransferase system, mannose-type IIA component"/>
    <property type="match status" value="1"/>
</dbReference>
<dbReference type="AlphaFoldDB" id="A0A6N4TJL0"/>
<feature type="domain" description="Sigma-54 factor interaction" evidence="4">
    <location>
        <begin position="101"/>
        <end position="335"/>
    </location>
</feature>
<evidence type="ECO:0000256" key="1">
    <source>
        <dbReference type="ARBA" id="ARBA00022679"/>
    </source>
</evidence>
<dbReference type="InterPro" id="IPR027417">
    <property type="entry name" value="P-loop_NTPase"/>
</dbReference>
<proteinExistence type="predicted"/>
<gene>
    <name evidence="6" type="ORF">Aargi30884_21230</name>
</gene>
<keyword evidence="7" id="KW-1185">Reference proteome</keyword>
<dbReference type="SMART" id="SM00382">
    <property type="entry name" value="AAA"/>
    <property type="match status" value="1"/>
</dbReference>
<evidence type="ECO:0000313" key="7">
    <source>
        <dbReference type="Proteomes" id="UP000464754"/>
    </source>
</evidence>
<name>A0A6N4TJL0_9FIRM</name>
<dbReference type="InterPro" id="IPR004701">
    <property type="entry name" value="PTS_EIIA_man-typ"/>
</dbReference>
<dbReference type="PROSITE" id="PS51096">
    <property type="entry name" value="PTS_EIIA_TYPE_4"/>
    <property type="match status" value="1"/>
</dbReference>
<dbReference type="SUPFAM" id="SSF52540">
    <property type="entry name" value="P-loop containing nucleoside triphosphate hydrolases"/>
    <property type="match status" value="1"/>
</dbReference>
<dbReference type="Pfam" id="PF03610">
    <property type="entry name" value="EIIA-man"/>
    <property type="match status" value="1"/>
</dbReference>
<dbReference type="InterPro" id="IPR003593">
    <property type="entry name" value="AAA+_ATPase"/>
</dbReference>
<evidence type="ECO:0000259" key="4">
    <source>
        <dbReference type="PROSITE" id="PS50045"/>
    </source>
</evidence>
<dbReference type="GO" id="GO:0016740">
    <property type="term" value="F:transferase activity"/>
    <property type="evidence" value="ECO:0007669"/>
    <property type="project" value="UniProtKB-KW"/>
</dbReference>
<dbReference type="PROSITE" id="PS50045">
    <property type="entry name" value="SIGMA54_INTERACT_4"/>
    <property type="match status" value="1"/>
</dbReference>
<keyword evidence="1" id="KW-0808">Transferase</keyword>
<dbReference type="Proteomes" id="UP000464754">
    <property type="component" value="Chromosome"/>
</dbReference>
<reference evidence="7" key="1">
    <citation type="submission" date="2019-05" db="EMBL/GenBank/DDBJ databases">
        <title>Complete genome sequencing of Absiella argi strain JCM 30884.</title>
        <authorList>
            <person name="Sakamoto M."/>
            <person name="Murakami T."/>
            <person name="Mori H."/>
        </authorList>
    </citation>
    <scope>NUCLEOTIDE SEQUENCE [LARGE SCALE GENOMIC DNA]</scope>
    <source>
        <strain evidence="7">JCM 30884</strain>
    </source>
</reference>
<dbReference type="InterPro" id="IPR002078">
    <property type="entry name" value="Sigma_54_int"/>
</dbReference>
<evidence type="ECO:0000256" key="3">
    <source>
        <dbReference type="ARBA" id="ARBA00022840"/>
    </source>
</evidence>
<dbReference type="CDD" id="cd00009">
    <property type="entry name" value="AAA"/>
    <property type="match status" value="1"/>
</dbReference>
<sequence>MGTKFQLLEELTKRTLENEIEENSCFTSNDLSDFMQMSRNTVSQYLNEFVKEKKCIKVNSRPVYFFSKEALENKWKITLDKTIYTSVSELCANKENDFEKIIGYNGSLKDQIEQCQAAICYPPQGLPVLIYGPTGTGKTMIASSMEEYARHQNIIKANAKMIAVNCSEYANNPELLTDNLFGHVKGAYTGADDETEGLISLADGGILFLDEVHCLKPECQEKLFQFMDKGVFHKVGDNENWYSSKCRLIFATTENPQNALLKTMLRRIPIMITIPALSERPLIEKHEMIFKMLQVESQRLHRKIHISNLAYQTLLEHEFKGNIGEMKNAIKATCANVFVKRQEEEMQIHLLDLPGYLFDESKSVSMNAYNLKTETMIDISEQNKDQASSNPLIQLYERLLETYQLYKKEQINEDLFVTHCRSFITNFIDYLFFKGKYKTTTSNEEYLLKMVDKIYSIVMNKYSLIIPNNKIRVYSKMFVEYAKNVTEARIWTSVHAQEVDEFKQLICEKYPRAYTIADEIIENADLNLDIHMDSFMWVVMGFAFLEFQPTSHNGRVGLILCHGYSTASSIADTANHMLGEHIFDGIDMELQTSIDKIATLVNSYLKEKSPIQELMLLVDMGSLEDIYEKINPLLECNIGLINHVSTASAIEIGNYIKQGKKAKEIVQEIQKVICYYSQLK</sequence>